<keyword evidence="2" id="KW-1185">Reference proteome</keyword>
<gene>
    <name evidence="1" type="ORF">CQW23_19644</name>
</gene>
<accession>A0A2G2W6D4</accession>
<reference evidence="2" key="2">
    <citation type="journal article" date="2017" name="J. Anim. Genet.">
        <title>Multiple reference genome sequences of hot pepper reveal the massive evolution of plant disease resistance genes by retroduplication.</title>
        <authorList>
            <person name="Kim S."/>
            <person name="Park J."/>
            <person name="Yeom S.-I."/>
            <person name="Kim Y.-M."/>
            <person name="Seo E."/>
            <person name="Kim K.-T."/>
            <person name="Kim M.-S."/>
            <person name="Lee J.M."/>
            <person name="Cheong K."/>
            <person name="Shin H.-S."/>
            <person name="Kim S.-B."/>
            <person name="Han K."/>
            <person name="Lee J."/>
            <person name="Park M."/>
            <person name="Lee H.-A."/>
            <person name="Lee H.-Y."/>
            <person name="Lee Y."/>
            <person name="Oh S."/>
            <person name="Lee J.H."/>
            <person name="Choi E."/>
            <person name="Choi E."/>
            <person name="Lee S.E."/>
            <person name="Jeon J."/>
            <person name="Kim H."/>
            <person name="Choi G."/>
            <person name="Song H."/>
            <person name="Lee J."/>
            <person name="Lee S.-C."/>
            <person name="Kwon J.-K."/>
            <person name="Lee H.-Y."/>
            <person name="Koo N."/>
            <person name="Hong Y."/>
            <person name="Kim R.W."/>
            <person name="Kang W.-H."/>
            <person name="Huh J.H."/>
            <person name="Kang B.-C."/>
            <person name="Yang T.-J."/>
            <person name="Lee Y.-H."/>
            <person name="Bennetzen J.L."/>
            <person name="Choi D."/>
        </authorList>
    </citation>
    <scope>NUCLEOTIDE SEQUENCE [LARGE SCALE GENOMIC DNA]</scope>
    <source>
        <strain evidence="2">cv. PBC81</strain>
    </source>
</reference>
<reference evidence="1 2" key="1">
    <citation type="journal article" date="2017" name="Genome Biol.">
        <title>New reference genome sequences of hot pepper reveal the massive evolution of plant disease-resistance genes by retroduplication.</title>
        <authorList>
            <person name="Kim S."/>
            <person name="Park J."/>
            <person name="Yeom S.I."/>
            <person name="Kim Y.M."/>
            <person name="Seo E."/>
            <person name="Kim K.T."/>
            <person name="Kim M.S."/>
            <person name="Lee J.M."/>
            <person name="Cheong K."/>
            <person name="Shin H.S."/>
            <person name="Kim S.B."/>
            <person name="Han K."/>
            <person name="Lee J."/>
            <person name="Park M."/>
            <person name="Lee H.A."/>
            <person name="Lee H.Y."/>
            <person name="Lee Y."/>
            <person name="Oh S."/>
            <person name="Lee J.H."/>
            <person name="Choi E."/>
            <person name="Choi E."/>
            <person name="Lee S.E."/>
            <person name="Jeon J."/>
            <person name="Kim H."/>
            <person name="Choi G."/>
            <person name="Song H."/>
            <person name="Lee J."/>
            <person name="Lee S.C."/>
            <person name="Kwon J.K."/>
            <person name="Lee H.Y."/>
            <person name="Koo N."/>
            <person name="Hong Y."/>
            <person name="Kim R.W."/>
            <person name="Kang W.H."/>
            <person name="Huh J.H."/>
            <person name="Kang B.C."/>
            <person name="Yang T.J."/>
            <person name="Lee Y.H."/>
            <person name="Bennetzen J.L."/>
            <person name="Choi D."/>
        </authorList>
    </citation>
    <scope>NUCLEOTIDE SEQUENCE [LARGE SCALE GENOMIC DNA]</scope>
    <source>
        <strain evidence="2">cv. PBC81</strain>
    </source>
</reference>
<evidence type="ECO:0000313" key="2">
    <source>
        <dbReference type="Proteomes" id="UP000224567"/>
    </source>
</evidence>
<evidence type="ECO:0000313" key="1">
    <source>
        <dbReference type="EMBL" id="PHT40790.1"/>
    </source>
</evidence>
<dbReference type="AlphaFoldDB" id="A0A2G2W6D4"/>
<comment type="caution">
    <text evidence="1">The sequence shown here is derived from an EMBL/GenBank/DDBJ whole genome shotgun (WGS) entry which is preliminary data.</text>
</comment>
<dbReference type="EMBL" id="MLFT02000008">
    <property type="protein sequence ID" value="PHT40790.1"/>
    <property type="molecule type" value="Genomic_DNA"/>
</dbReference>
<organism evidence="1 2">
    <name type="scientific">Capsicum baccatum</name>
    <name type="common">Peruvian pepper</name>
    <dbReference type="NCBI Taxonomy" id="33114"/>
    <lineage>
        <taxon>Eukaryota</taxon>
        <taxon>Viridiplantae</taxon>
        <taxon>Streptophyta</taxon>
        <taxon>Embryophyta</taxon>
        <taxon>Tracheophyta</taxon>
        <taxon>Spermatophyta</taxon>
        <taxon>Magnoliopsida</taxon>
        <taxon>eudicotyledons</taxon>
        <taxon>Gunneridae</taxon>
        <taxon>Pentapetalae</taxon>
        <taxon>asterids</taxon>
        <taxon>lamiids</taxon>
        <taxon>Solanales</taxon>
        <taxon>Solanaceae</taxon>
        <taxon>Solanoideae</taxon>
        <taxon>Capsiceae</taxon>
        <taxon>Capsicum</taxon>
    </lineage>
</organism>
<proteinExistence type="predicted"/>
<protein>
    <submittedName>
        <fullName evidence="1">Uncharacterized protein</fullName>
    </submittedName>
</protein>
<dbReference type="Proteomes" id="UP000224567">
    <property type="component" value="Unassembled WGS sequence"/>
</dbReference>
<sequence length="148" mass="16519">MQDMLCRCGDPVLCGDTIYWFTYDGLHLFAYDMNSKDWLLSTSLENLLHPLKPPKKSIIKYPPVSILFGLPNGQLLVIVEENDARYLSLASLAVSRAGQHSLNVTRHFLQPFSVDAPYFVLHDAKAMVKNAGQGGTQWRGQDIHEGGS</sequence>
<name>A0A2G2W6D4_CAPBA</name>
<dbReference type="OrthoDB" id="10335647at2759"/>